<proteinExistence type="predicted"/>
<comment type="caution">
    <text evidence="1">The sequence shown here is derived from an EMBL/GenBank/DDBJ whole genome shotgun (WGS) entry which is preliminary data.</text>
</comment>
<reference evidence="2" key="1">
    <citation type="journal article" date="2023" name="Front. Plant Sci.">
        <title>Chromosomal-level genome assembly of Melastoma candidum provides insights into trichome evolution.</title>
        <authorList>
            <person name="Zhong Y."/>
            <person name="Wu W."/>
            <person name="Sun C."/>
            <person name="Zou P."/>
            <person name="Liu Y."/>
            <person name="Dai S."/>
            <person name="Zhou R."/>
        </authorList>
    </citation>
    <scope>NUCLEOTIDE SEQUENCE [LARGE SCALE GENOMIC DNA]</scope>
</reference>
<name>A0ACB9L0A3_9MYRT</name>
<protein>
    <submittedName>
        <fullName evidence="1">Uncharacterized protein</fullName>
    </submittedName>
</protein>
<accession>A0ACB9L0A3</accession>
<dbReference type="EMBL" id="CM042891">
    <property type="protein sequence ID" value="KAI4303214.1"/>
    <property type="molecule type" value="Genomic_DNA"/>
</dbReference>
<evidence type="ECO:0000313" key="2">
    <source>
        <dbReference type="Proteomes" id="UP001057402"/>
    </source>
</evidence>
<gene>
    <name evidence="1" type="ORF">MLD38_038871</name>
</gene>
<evidence type="ECO:0000313" key="1">
    <source>
        <dbReference type="EMBL" id="KAI4303214.1"/>
    </source>
</evidence>
<organism evidence="1 2">
    <name type="scientific">Melastoma candidum</name>
    <dbReference type="NCBI Taxonomy" id="119954"/>
    <lineage>
        <taxon>Eukaryota</taxon>
        <taxon>Viridiplantae</taxon>
        <taxon>Streptophyta</taxon>
        <taxon>Embryophyta</taxon>
        <taxon>Tracheophyta</taxon>
        <taxon>Spermatophyta</taxon>
        <taxon>Magnoliopsida</taxon>
        <taxon>eudicotyledons</taxon>
        <taxon>Gunneridae</taxon>
        <taxon>Pentapetalae</taxon>
        <taxon>rosids</taxon>
        <taxon>malvids</taxon>
        <taxon>Myrtales</taxon>
        <taxon>Melastomataceae</taxon>
        <taxon>Melastomatoideae</taxon>
        <taxon>Melastomateae</taxon>
        <taxon>Melastoma</taxon>
    </lineage>
</organism>
<keyword evidence="2" id="KW-1185">Reference proteome</keyword>
<sequence length="345" mass="37081">MTMTTTASTSSLFVIALVFFVVTSPCLCNFGPGGGFRGGPGDLGLVPRRGFYSASCPSVEDVSRSITWSRVSANPALAAKLLRLHFHDCFVRGCDASVLLDSTKGNKAEKDASPNLSLAGFDVIDQIKSALEMKCPNTVSCADIVALAARDAVSYQFGIPMWEVRLGRRDGRVSLASEALDNLPSPFSDFATLQQSFAANGLDIPDLVALSGAHTLGVTHCVVIASRLYNFTGKGDSDPSLDHNYVKVLKSICPNPQNPNKTLPMDPVSPLKFDNQYFVAVNKKEGIFPSDAALMTDSRAALLARIYQNFPIFLAQFGQSMVNMGNIKTLTGNAGEIRKNCHFVN</sequence>
<dbReference type="Proteomes" id="UP001057402">
    <property type="component" value="Chromosome 12"/>
</dbReference>